<dbReference type="Proteomes" id="UP001497623">
    <property type="component" value="Unassembled WGS sequence"/>
</dbReference>
<dbReference type="AlphaFoldDB" id="A0AAV2S1L9"/>
<accession>A0AAV2S1L9</accession>
<organism evidence="4 5">
    <name type="scientific">Meganyctiphanes norvegica</name>
    <name type="common">Northern krill</name>
    <name type="synonym">Thysanopoda norvegica</name>
    <dbReference type="NCBI Taxonomy" id="48144"/>
    <lineage>
        <taxon>Eukaryota</taxon>
        <taxon>Metazoa</taxon>
        <taxon>Ecdysozoa</taxon>
        <taxon>Arthropoda</taxon>
        <taxon>Crustacea</taxon>
        <taxon>Multicrustacea</taxon>
        <taxon>Malacostraca</taxon>
        <taxon>Eumalacostraca</taxon>
        <taxon>Eucarida</taxon>
        <taxon>Euphausiacea</taxon>
        <taxon>Euphausiidae</taxon>
        <taxon>Meganyctiphanes</taxon>
    </lineage>
</organism>
<feature type="coiled-coil region" evidence="1">
    <location>
        <begin position="34"/>
        <end position="96"/>
    </location>
</feature>
<evidence type="ECO:0000313" key="5">
    <source>
        <dbReference type="Proteomes" id="UP001497623"/>
    </source>
</evidence>
<feature type="region of interest" description="Disordered" evidence="2">
    <location>
        <begin position="100"/>
        <end position="125"/>
    </location>
</feature>
<proteinExistence type="predicted"/>
<feature type="chain" id="PRO_5043472362" evidence="3">
    <location>
        <begin position="24"/>
        <end position="125"/>
    </location>
</feature>
<comment type="caution">
    <text evidence="4">The sequence shown here is derived from an EMBL/GenBank/DDBJ whole genome shotgun (WGS) entry which is preliminary data.</text>
</comment>
<name>A0AAV2S1L9_MEGNR</name>
<keyword evidence="1" id="KW-0175">Coiled coil</keyword>
<gene>
    <name evidence="4" type="ORF">MNOR_LOCUS32064</name>
</gene>
<evidence type="ECO:0000256" key="3">
    <source>
        <dbReference type="SAM" id="SignalP"/>
    </source>
</evidence>
<sequence length="125" mass="14393">MIYSKSGLLLAMWLLISFRGVTSEASANILNVILINQLEIKKTLREQAEKSEQETVANKQEVNMLKQHQTHMVQEMLDLAKKMIEIEEMVEKIQQNEKCVKSKVAKPSSPTRSRNWARISVNRNP</sequence>
<dbReference type="EMBL" id="CAXKWB010042664">
    <property type="protein sequence ID" value="CAL4158287.1"/>
    <property type="molecule type" value="Genomic_DNA"/>
</dbReference>
<evidence type="ECO:0000256" key="2">
    <source>
        <dbReference type="SAM" id="MobiDB-lite"/>
    </source>
</evidence>
<feature type="signal peptide" evidence="3">
    <location>
        <begin position="1"/>
        <end position="23"/>
    </location>
</feature>
<keyword evidence="3" id="KW-0732">Signal</keyword>
<evidence type="ECO:0000256" key="1">
    <source>
        <dbReference type="SAM" id="Coils"/>
    </source>
</evidence>
<protein>
    <submittedName>
        <fullName evidence="4">Uncharacterized protein</fullName>
    </submittedName>
</protein>
<reference evidence="4 5" key="1">
    <citation type="submission" date="2024-05" db="EMBL/GenBank/DDBJ databases">
        <authorList>
            <person name="Wallberg A."/>
        </authorList>
    </citation>
    <scope>NUCLEOTIDE SEQUENCE [LARGE SCALE GENOMIC DNA]</scope>
</reference>
<keyword evidence="5" id="KW-1185">Reference proteome</keyword>
<evidence type="ECO:0000313" key="4">
    <source>
        <dbReference type="EMBL" id="CAL4158287.1"/>
    </source>
</evidence>